<name>A0A9J5ZTN7_SOLCO</name>
<evidence type="ECO:0000313" key="3">
    <source>
        <dbReference type="Proteomes" id="UP000824120"/>
    </source>
</evidence>
<dbReference type="AlphaFoldDB" id="A0A9J5ZTN7"/>
<evidence type="ECO:0000256" key="1">
    <source>
        <dbReference type="SAM" id="MobiDB-lite"/>
    </source>
</evidence>
<reference evidence="2 3" key="1">
    <citation type="submission" date="2020-09" db="EMBL/GenBank/DDBJ databases">
        <title>De no assembly of potato wild relative species, Solanum commersonii.</title>
        <authorList>
            <person name="Cho K."/>
        </authorList>
    </citation>
    <scope>NUCLEOTIDE SEQUENCE [LARGE SCALE GENOMIC DNA]</scope>
    <source>
        <strain evidence="2">LZ3.2</strain>
        <tissue evidence="2">Leaf</tissue>
    </source>
</reference>
<keyword evidence="3" id="KW-1185">Reference proteome</keyword>
<dbReference type="Proteomes" id="UP000824120">
    <property type="component" value="Chromosome 3"/>
</dbReference>
<protein>
    <submittedName>
        <fullName evidence="2">Uncharacterized protein</fullName>
    </submittedName>
</protein>
<feature type="region of interest" description="Disordered" evidence="1">
    <location>
        <begin position="1"/>
        <end position="26"/>
    </location>
</feature>
<feature type="compositionally biased region" description="Basic and acidic residues" evidence="1">
    <location>
        <begin position="1"/>
        <end position="17"/>
    </location>
</feature>
<dbReference type="EMBL" id="JACXVP010000003">
    <property type="protein sequence ID" value="KAG5615614.1"/>
    <property type="molecule type" value="Genomic_DNA"/>
</dbReference>
<gene>
    <name evidence="2" type="ORF">H5410_015438</name>
</gene>
<sequence>MKSKKNEFTHLRNKQESSSKAPRVNLSHCDHEPLILVIAKGMKETSRSRDTLFAKAYRNESSLLMRAYEP</sequence>
<proteinExistence type="predicted"/>
<accession>A0A9J5ZTN7</accession>
<comment type="caution">
    <text evidence="2">The sequence shown here is derived from an EMBL/GenBank/DDBJ whole genome shotgun (WGS) entry which is preliminary data.</text>
</comment>
<evidence type="ECO:0000313" key="2">
    <source>
        <dbReference type="EMBL" id="KAG5615614.1"/>
    </source>
</evidence>
<organism evidence="2 3">
    <name type="scientific">Solanum commersonii</name>
    <name type="common">Commerson's wild potato</name>
    <name type="synonym">Commerson's nightshade</name>
    <dbReference type="NCBI Taxonomy" id="4109"/>
    <lineage>
        <taxon>Eukaryota</taxon>
        <taxon>Viridiplantae</taxon>
        <taxon>Streptophyta</taxon>
        <taxon>Embryophyta</taxon>
        <taxon>Tracheophyta</taxon>
        <taxon>Spermatophyta</taxon>
        <taxon>Magnoliopsida</taxon>
        <taxon>eudicotyledons</taxon>
        <taxon>Gunneridae</taxon>
        <taxon>Pentapetalae</taxon>
        <taxon>asterids</taxon>
        <taxon>lamiids</taxon>
        <taxon>Solanales</taxon>
        <taxon>Solanaceae</taxon>
        <taxon>Solanoideae</taxon>
        <taxon>Solaneae</taxon>
        <taxon>Solanum</taxon>
    </lineage>
</organism>